<dbReference type="InterPro" id="IPR002126">
    <property type="entry name" value="Cadherin-like_dom"/>
</dbReference>
<evidence type="ECO:0000256" key="1">
    <source>
        <dbReference type="ARBA" id="ARBA00004177"/>
    </source>
</evidence>
<evidence type="ECO:0000256" key="5">
    <source>
        <dbReference type="ARBA" id="ARBA00004601"/>
    </source>
</evidence>
<evidence type="ECO:0000256" key="3">
    <source>
        <dbReference type="ARBA" id="ARBA00004496"/>
    </source>
</evidence>
<dbReference type="RefSeq" id="XP_030646310.1">
    <property type="nucleotide sequence ID" value="XM_030790450.1"/>
</dbReference>
<dbReference type="SUPFAM" id="SSF49313">
    <property type="entry name" value="Cadherin-like"/>
    <property type="match status" value="5"/>
</dbReference>
<dbReference type="Proteomes" id="UP000504632">
    <property type="component" value="Chromosome 13"/>
</dbReference>
<dbReference type="AlphaFoldDB" id="A0A6J2WL86"/>
<evidence type="ECO:0000256" key="10">
    <source>
        <dbReference type="ARBA" id="ARBA00022729"/>
    </source>
</evidence>
<dbReference type="CDD" id="cd11304">
    <property type="entry name" value="Cadherin_repeat"/>
    <property type="match status" value="3"/>
</dbReference>
<keyword evidence="27" id="KW-1185">Reference proteome</keyword>
<dbReference type="FunFam" id="2.60.40.60:FF:000095">
    <property type="entry name" value="Cadherin 13"/>
    <property type="match status" value="1"/>
</dbReference>
<dbReference type="GO" id="GO:0000902">
    <property type="term" value="P:cell morphogenesis"/>
    <property type="evidence" value="ECO:0007669"/>
    <property type="project" value="TreeGrafter"/>
</dbReference>
<evidence type="ECO:0000256" key="11">
    <source>
        <dbReference type="ARBA" id="ARBA00022737"/>
    </source>
</evidence>
<dbReference type="GO" id="GO:0005768">
    <property type="term" value="C:endosome"/>
    <property type="evidence" value="ECO:0007669"/>
    <property type="project" value="UniProtKB-SubCell"/>
</dbReference>
<dbReference type="GO" id="GO:0034332">
    <property type="term" value="P:adherens junction organization"/>
    <property type="evidence" value="ECO:0007669"/>
    <property type="project" value="UniProtKB-ARBA"/>
</dbReference>
<dbReference type="Pfam" id="PF00028">
    <property type="entry name" value="Cadherin"/>
    <property type="match status" value="4"/>
</dbReference>
<dbReference type="PANTHER" id="PTHR24027:SF319">
    <property type="entry name" value="CADHERIN-1"/>
    <property type="match status" value="1"/>
</dbReference>
<feature type="transmembrane region" description="Helical" evidence="24">
    <location>
        <begin position="623"/>
        <end position="647"/>
    </location>
</feature>
<dbReference type="InterPro" id="IPR027397">
    <property type="entry name" value="Catenin-bd_sf"/>
</dbReference>
<reference evidence="28" key="1">
    <citation type="submission" date="2025-08" db="UniProtKB">
        <authorList>
            <consortium name="RefSeq"/>
        </authorList>
    </citation>
    <scope>IDENTIFICATION</scope>
</reference>
<dbReference type="InterPro" id="IPR000233">
    <property type="entry name" value="Cadherin_Y-type_LIR"/>
</dbReference>
<keyword evidence="19" id="KW-0325">Glycoprotein</keyword>
<keyword evidence="7" id="KW-0963">Cytoplasm</keyword>
<evidence type="ECO:0000256" key="23">
    <source>
        <dbReference type="RuleBase" id="RU004357"/>
    </source>
</evidence>
<dbReference type="InterPro" id="IPR015919">
    <property type="entry name" value="Cadherin-like_sf"/>
</dbReference>
<evidence type="ECO:0000256" key="6">
    <source>
        <dbReference type="ARBA" id="ARBA00022475"/>
    </source>
</evidence>
<dbReference type="FunFam" id="2.60.40.60:FF:000011">
    <property type="entry name" value="Cadherin 1"/>
    <property type="match status" value="1"/>
</dbReference>
<evidence type="ECO:0000259" key="26">
    <source>
        <dbReference type="PROSITE" id="PS50268"/>
    </source>
</evidence>
<keyword evidence="12" id="KW-0967">Endosome</keyword>
<keyword evidence="17" id="KW-0333">Golgi apparatus</keyword>
<keyword evidence="14 22" id="KW-0130">Cell adhesion</keyword>
<dbReference type="FunFam" id="4.10.900.10:FF:000001">
    <property type="entry name" value="Cadherin 2"/>
    <property type="match status" value="1"/>
</dbReference>
<dbReference type="PROSITE" id="PS00232">
    <property type="entry name" value="CADHERIN_1"/>
    <property type="match status" value="2"/>
</dbReference>
<evidence type="ECO:0000256" key="17">
    <source>
        <dbReference type="ARBA" id="ARBA00023034"/>
    </source>
</evidence>
<feature type="domain" description="Cadherin" evidence="26">
    <location>
        <begin position="103"/>
        <end position="177"/>
    </location>
</feature>
<organism evidence="27 28">
    <name type="scientific">Chanos chanos</name>
    <name type="common">Milkfish</name>
    <name type="synonym">Mugil chanos</name>
    <dbReference type="NCBI Taxonomy" id="29144"/>
    <lineage>
        <taxon>Eukaryota</taxon>
        <taxon>Metazoa</taxon>
        <taxon>Chordata</taxon>
        <taxon>Craniata</taxon>
        <taxon>Vertebrata</taxon>
        <taxon>Euteleostomi</taxon>
        <taxon>Actinopterygii</taxon>
        <taxon>Neopterygii</taxon>
        <taxon>Teleostei</taxon>
        <taxon>Ostariophysi</taxon>
        <taxon>Gonorynchiformes</taxon>
        <taxon>Chanidae</taxon>
        <taxon>Chanos</taxon>
    </lineage>
</organism>
<keyword evidence="6" id="KW-1003">Cell membrane</keyword>
<feature type="domain" description="Cadherin" evidence="26">
    <location>
        <begin position="178"/>
        <end position="289"/>
    </location>
</feature>
<dbReference type="GO" id="GO:0007156">
    <property type="term" value="P:homophilic cell adhesion via plasma membrane adhesion molecules"/>
    <property type="evidence" value="ECO:0007669"/>
    <property type="project" value="InterPro"/>
</dbReference>
<proteinExistence type="predicted"/>
<name>A0A6J2WL86_CHACN</name>
<evidence type="ECO:0000256" key="19">
    <source>
        <dbReference type="ARBA" id="ARBA00023180"/>
    </source>
</evidence>
<keyword evidence="16 24" id="KW-1133">Transmembrane helix</keyword>
<dbReference type="GO" id="GO:0005794">
    <property type="term" value="C:Golgi apparatus"/>
    <property type="evidence" value="ECO:0007669"/>
    <property type="project" value="UniProtKB-SubCell"/>
</dbReference>
<dbReference type="GO" id="GO:0005509">
    <property type="term" value="F:calcium ion binding"/>
    <property type="evidence" value="ECO:0007669"/>
    <property type="project" value="UniProtKB-UniRule"/>
</dbReference>
<dbReference type="GO" id="GO:0007043">
    <property type="term" value="P:cell-cell junction assembly"/>
    <property type="evidence" value="ECO:0007669"/>
    <property type="project" value="TreeGrafter"/>
</dbReference>
<dbReference type="GO" id="GO:0016342">
    <property type="term" value="C:catenin complex"/>
    <property type="evidence" value="ECO:0007669"/>
    <property type="project" value="TreeGrafter"/>
</dbReference>
<dbReference type="GeneID" id="115826570"/>
<dbReference type="GO" id="GO:0007498">
    <property type="term" value="P:mesoderm development"/>
    <property type="evidence" value="ECO:0007669"/>
    <property type="project" value="UniProtKB-ARBA"/>
</dbReference>
<keyword evidence="15" id="KW-0965">Cell junction</keyword>
<keyword evidence="10 25" id="KW-0732">Signal</keyword>
<dbReference type="InterPro" id="IPR039808">
    <property type="entry name" value="Cadherin"/>
</dbReference>
<feature type="signal peptide" evidence="25">
    <location>
        <begin position="1"/>
        <end position="21"/>
    </location>
</feature>
<evidence type="ECO:0000256" key="14">
    <source>
        <dbReference type="ARBA" id="ARBA00022889"/>
    </source>
</evidence>
<evidence type="ECO:0000256" key="4">
    <source>
        <dbReference type="ARBA" id="ARBA00004536"/>
    </source>
</evidence>
<sequence length="811" mass="89017">MGSQVCWAFLTLLLRCAICAAVTRSKADESLLLLQTHGRDNSDSYGQAAGRFPVLVFPLFFGGEIRRKRDWVIPPISFPENDRGPFPKSVVQLRSSVAKEIAIIYKITGPGADQPPEGVFTVDKRSGMLYVTKPLDREKIPEYRLRAHAIASGHDSVEQPMDIIIKVIDQNDNRPVCPPNPFRGSVTENARPDVSVLQVRAEDLDDPNTDNGVVQYRLLKQEPGLPNAEMFTVNPVSGLISVNSVGLDRETQPQYKLLIEAADMDGAGQSTTCTASITVTDINDHAPKFSHNSYTGSVEENKVGEVVVRLPVTDLDAASTVYSATKYTIVRGNENKLFNISTGPSRMEGVITTAKGLDFERSGRLSLVVVVENEAPFAVPLTTSSATVFVNVEDLNEAPIFLPGQKRISVPEDLSVGTPITQYTAKDPDTARQQTIRYKLWEEFSGWLMVERDTGVVKVRSPMDRESSHVKDGTYTAFVLAYDDDFKPGTGTGTLVIEVEDVNDNAPVLDQRAVLFCSTDPEPVTLTISDADGPHNAGPFSAELQRDARSNWTITTNSTMGSVVMRPRKRLPADVYSVLLRVYDAGRLFQDSSLSVEVCECRGVASAQACLSPRSQPHATDSATLSVAVLGAVFGLLLFLLLLLLFIKRKRGGRKEVLLQEEDVRDNIYYYNEEGGGEEDQDYDLSQLHLGLDNRPEVLCADVAPTLSPAVQYRLHPEENEEISSFIKDNLNAADRDPSAPPYDSLLVFDYEGAGSEVGSLSSLQSGSSDGNQDYHYLNQWGVPFRKLADMYGGGEDDCDSDILPGKTEWV</sequence>
<dbReference type="GO" id="GO:0044331">
    <property type="term" value="P:cell-cell adhesion mediated by cadherin"/>
    <property type="evidence" value="ECO:0007669"/>
    <property type="project" value="TreeGrafter"/>
</dbReference>
<dbReference type="FunFam" id="2.60.40.60:FF:000019">
    <property type="entry name" value="Cadherin 2"/>
    <property type="match status" value="1"/>
</dbReference>
<feature type="chain" id="PRO_5027018231" description="Cadherin-1" evidence="25">
    <location>
        <begin position="22"/>
        <end position="811"/>
    </location>
</feature>
<keyword evidence="11" id="KW-0677">Repeat</keyword>
<dbReference type="PANTHER" id="PTHR24027">
    <property type="entry name" value="CADHERIN-23"/>
    <property type="match status" value="1"/>
</dbReference>
<dbReference type="GO" id="GO:0042074">
    <property type="term" value="P:cell migration involved in gastrulation"/>
    <property type="evidence" value="ECO:0007669"/>
    <property type="project" value="UniProtKB-ARBA"/>
</dbReference>
<dbReference type="GO" id="GO:0001764">
    <property type="term" value="P:neuron migration"/>
    <property type="evidence" value="ECO:0007669"/>
    <property type="project" value="UniProtKB-ARBA"/>
</dbReference>
<comment type="subcellular location">
    <subcellularLocation>
        <location evidence="4">Cell junction</location>
        <location evidence="4">Adherens junction</location>
    </subcellularLocation>
    <subcellularLocation>
        <location evidence="2 22">Cell membrane</location>
        <topology evidence="2 22">Single-pass type I membrane protein</topology>
    </subcellularLocation>
    <subcellularLocation>
        <location evidence="3">Cytoplasm</location>
    </subcellularLocation>
    <subcellularLocation>
        <location evidence="1">Endosome</location>
    </subcellularLocation>
    <subcellularLocation>
        <location evidence="5">Golgi apparatus</location>
        <location evidence="5">trans-Golgi network</location>
    </subcellularLocation>
</comment>
<keyword evidence="9" id="KW-0479">Metal-binding</keyword>
<evidence type="ECO:0000256" key="21">
    <source>
        <dbReference type="PROSITE-ProRule" id="PRU00043"/>
    </source>
</evidence>
<feature type="domain" description="Cadherin" evidence="26">
    <location>
        <begin position="290"/>
        <end position="401"/>
    </location>
</feature>
<dbReference type="PRINTS" id="PR00205">
    <property type="entry name" value="CADHERIN"/>
</dbReference>
<feature type="domain" description="Cadherin" evidence="26">
    <location>
        <begin position="402"/>
        <end position="509"/>
    </location>
</feature>
<keyword evidence="18 24" id="KW-0472">Membrane</keyword>
<keyword evidence="13 21" id="KW-0106">Calcium</keyword>
<dbReference type="InterPro" id="IPR020894">
    <property type="entry name" value="Cadherin_CS"/>
</dbReference>
<evidence type="ECO:0000256" key="8">
    <source>
        <dbReference type="ARBA" id="ARBA00022692"/>
    </source>
</evidence>
<dbReference type="GO" id="GO:0001841">
    <property type="term" value="P:neural tube formation"/>
    <property type="evidence" value="ECO:0007669"/>
    <property type="project" value="UniProtKB-ARBA"/>
</dbReference>
<evidence type="ECO:0000256" key="20">
    <source>
        <dbReference type="ARBA" id="ARBA00023893"/>
    </source>
</evidence>
<evidence type="ECO:0000256" key="12">
    <source>
        <dbReference type="ARBA" id="ARBA00022753"/>
    </source>
</evidence>
<evidence type="ECO:0000256" key="24">
    <source>
        <dbReference type="SAM" id="Phobius"/>
    </source>
</evidence>
<dbReference type="GO" id="GO:0045296">
    <property type="term" value="F:cadherin binding"/>
    <property type="evidence" value="ECO:0007669"/>
    <property type="project" value="TreeGrafter"/>
</dbReference>
<evidence type="ECO:0000313" key="28">
    <source>
        <dbReference type="RefSeq" id="XP_030646310.1"/>
    </source>
</evidence>
<keyword evidence="8 22" id="KW-0812">Transmembrane</keyword>
<evidence type="ECO:0000256" key="9">
    <source>
        <dbReference type="ARBA" id="ARBA00022723"/>
    </source>
</evidence>
<evidence type="ECO:0000256" key="18">
    <source>
        <dbReference type="ARBA" id="ARBA00023136"/>
    </source>
</evidence>
<evidence type="ECO:0000256" key="7">
    <source>
        <dbReference type="ARBA" id="ARBA00022490"/>
    </source>
</evidence>
<dbReference type="GO" id="GO:0016339">
    <property type="term" value="P:calcium-dependent cell-cell adhesion via plasma membrane cell adhesion molecules"/>
    <property type="evidence" value="ECO:0007669"/>
    <property type="project" value="TreeGrafter"/>
</dbReference>
<evidence type="ECO:0000256" key="25">
    <source>
        <dbReference type="SAM" id="SignalP"/>
    </source>
</evidence>
<evidence type="ECO:0000256" key="22">
    <source>
        <dbReference type="RuleBase" id="RU003318"/>
    </source>
</evidence>
<dbReference type="FunFam" id="2.60.40.60:FF:000022">
    <property type="entry name" value="Cadherin 2"/>
    <property type="match status" value="1"/>
</dbReference>
<dbReference type="GO" id="GO:0005912">
    <property type="term" value="C:adherens junction"/>
    <property type="evidence" value="ECO:0007669"/>
    <property type="project" value="UniProtKB-SubCell"/>
</dbReference>
<dbReference type="GO" id="GO:0007398">
    <property type="term" value="P:ectoderm development"/>
    <property type="evidence" value="ECO:0007669"/>
    <property type="project" value="UniProtKB-ARBA"/>
</dbReference>
<protein>
    <recommendedName>
        <fullName evidence="20">Cadherin-1</fullName>
    </recommendedName>
</protein>
<gene>
    <name evidence="28" type="primary">LOC115826570</name>
</gene>
<evidence type="ECO:0000256" key="15">
    <source>
        <dbReference type="ARBA" id="ARBA00022949"/>
    </source>
</evidence>
<evidence type="ECO:0000256" key="2">
    <source>
        <dbReference type="ARBA" id="ARBA00004251"/>
    </source>
</evidence>
<dbReference type="GO" id="GO:0030010">
    <property type="term" value="P:establishment of cell polarity"/>
    <property type="evidence" value="ECO:0007669"/>
    <property type="project" value="UniProtKB-ARBA"/>
</dbReference>
<comment type="function">
    <text evidence="23">Cadherins are calcium-dependent cell adhesion proteins.</text>
</comment>
<accession>A0A6J2WL86</accession>
<dbReference type="PROSITE" id="PS50268">
    <property type="entry name" value="CADHERIN_2"/>
    <property type="match status" value="4"/>
</dbReference>
<dbReference type="Gene3D" id="2.60.40.60">
    <property type="entry name" value="Cadherins"/>
    <property type="match status" value="5"/>
</dbReference>
<dbReference type="OrthoDB" id="6079678at2759"/>
<dbReference type="SMART" id="SM00112">
    <property type="entry name" value="CA"/>
    <property type="match status" value="4"/>
</dbReference>
<dbReference type="Pfam" id="PF01049">
    <property type="entry name" value="CADH_Y-type_LIR"/>
    <property type="match status" value="1"/>
</dbReference>
<evidence type="ECO:0000256" key="16">
    <source>
        <dbReference type="ARBA" id="ARBA00022989"/>
    </source>
</evidence>
<dbReference type="Gene3D" id="4.10.900.10">
    <property type="entry name" value="TCF3-CBD (Catenin binding domain)"/>
    <property type="match status" value="1"/>
</dbReference>
<dbReference type="InParanoid" id="A0A6J2WL86"/>
<dbReference type="GO" id="GO:0060027">
    <property type="term" value="P:convergent extension involved in gastrulation"/>
    <property type="evidence" value="ECO:0007669"/>
    <property type="project" value="UniProtKB-ARBA"/>
</dbReference>
<dbReference type="GO" id="GO:0008013">
    <property type="term" value="F:beta-catenin binding"/>
    <property type="evidence" value="ECO:0007669"/>
    <property type="project" value="TreeGrafter"/>
</dbReference>
<evidence type="ECO:0000256" key="13">
    <source>
        <dbReference type="ARBA" id="ARBA00022837"/>
    </source>
</evidence>
<evidence type="ECO:0000313" key="27">
    <source>
        <dbReference type="Proteomes" id="UP000504632"/>
    </source>
</evidence>